<protein>
    <submittedName>
        <fullName evidence="6">3-oxosteroid 1-dehydrogenase</fullName>
    </submittedName>
</protein>
<dbReference type="OrthoDB" id="9813348at2"/>
<dbReference type="EMBL" id="VFQF01000003">
    <property type="protein sequence ID" value="TQN44612.1"/>
    <property type="molecule type" value="Genomic_DNA"/>
</dbReference>
<dbReference type="InterPro" id="IPR050315">
    <property type="entry name" value="FAD-oxidoreductase_2"/>
</dbReference>
<evidence type="ECO:0000313" key="7">
    <source>
        <dbReference type="Proteomes" id="UP000320085"/>
    </source>
</evidence>
<dbReference type="GO" id="GO:0008202">
    <property type="term" value="P:steroid metabolic process"/>
    <property type="evidence" value="ECO:0007669"/>
    <property type="project" value="UniProtKB-ARBA"/>
</dbReference>
<evidence type="ECO:0000256" key="2">
    <source>
        <dbReference type="ARBA" id="ARBA00022630"/>
    </source>
</evidence>
<evidence type="ECO:0000256" key="3">
    <source>
        <dbReference type="ARBA" id="ARBA00022827"/>
    </source>
</evidence>
<dbReference type="InterPro" id="IPR036188">
    <property type="entry name" value="FAD/NAD-bd_sf"/>
</dbReference>
<proteinExistence type="predicted"/>
<evidence type="ECO:0000256" key="1">
    <source>
        <dbReference type="ARBA" id="ARBA00001974"/>
    </source>
</evidence>
<dbReference type="InterPro" id="IPR027477">
    <property type="entry name" value="Succ_DH/fumarate_Rdtase_cat_sf"/>
</dbReference>
<comment type="caution">
    <text evidence="6">The sequence shown here is derived from an EMBL/GenBank/DDBJ whole genome shotgun (WGS) entry which is preliminary data.</text>
</comment>
<dbReference type="SUPFAM" id="SSF56425">
    <property type="entry name" value="Succinate dehydrogenase/fumarate reductase flavoprotein, catalytic domain"/>
    <property type="match status" value="1"/>
</dbReference>
<keyword evidence="2" id="KW-0285">Flavoprotein</keyword>
<dbReference type="PANTHER" id="PTHR43400:SF10">
    <property type="entry name" value="3-OXOSTEROID 1-DEHYDROGENASE"/>
    <property type="match status" value="1"/>
</dbReference>
<organism evidence="6 7">
    <name type="scientific">Humibacillus xanthopallidus</name>
    <dbReference type="NCBI Taxonomy" id="412689"/>
    <lineage>
        <taxon>Bacteria</taxon>
        <taxon>Bacillati</taxon>
        <taxon>Actinomycetota</taxon>
        <taxon>Actinomycetes</taxon>
        <taxon>Micrococcales</taxon>
        <taxon>Intrasporangiaceae</taxon>
        <taxon>Humibacillus</taxon>
    </lineage>
</organism>
<evidence type="ECO:0000313" key="6">
    <source>
        <dbReference type="EMBL" id="TQN44612.1"/>
    </source>
</evidence>
<dbReference type="Gene3D" id="3.50.50.60">
    <property type="entry name" value="FAD/NAD(P)-binding domain"/>
    <property type="match status" value="2"/>
</dbReference>
<dbReference type="PRINTS" id="PR00411">
    <property type="entry name" value="PNDRDTASEI"/>
</dbReference>
<dbReference type="SUPFAM" id="SSF51905">
    <property type="entry name" value="FAD/NAD(P)-binding domain"/>
    <property type="match status" value="1"/>
</dbReference>
<sequence length="563" mass="59432">MDRVWDEEFDVVVVGTGAAAFAAAVTAADAGRSVVMLESTPRWGGSSSMSGGGLWLPTNPLMERAGAADSRDEALAYLEVTVGDAGPAASPERRAAFVDGVADFVTMAERLGMRFTRAAEYPDYYPEKSGGKIGRALEVEPFDVRRIGPWWTSARGQDGVPAPVKTDDFWLLQRAWSSPDGFGRGARVVGRVVAGLARGRRLVGMGAALTASFLEIALRQGVGIWLECPLEEILVEDGRVVGVRASRGGSAVDLRAREGVVLAAGGFDHNTALRQQHQGVDGSASSGSRGNVGTVIEAAARLGAALDLMDDAWWGASIPPATPDGSAAFLVSERSVPHSLIVDSEGRRFANESESYVDLGHHLLEHARQVPGRFWMVTDVRHARRYLRSYALDPRANKAMASAGILHRADTLAELADQIGVDRQSLQETIDRFNGFARTGIDHDFGRGNSAYDRYYADPSSRPNPNLGTIEKGPFAAVEIVAGDLGTKGGVVTDEHARVLTPDGSVIPGLYAAGNTSASVMGRTYPGPGSTLGPACVFGHLAARHLTGTVAAAARPATPAAAH</sequence>
<keyword evidence="4" id="KW-0560">Oxidoreductase</keyword>
<evidence type="ECO:0000256" key="4">
    <source>
        <dbReference type="ARBA" id="ARBA00023002"/>
    </source>
</evidence>
<evidence type="ECO:0000259" key="5">
    <source>
        <dbReference type="Pfam" id="PF00890"/>
    </source>
</evidence>
<name>A0A543PKK4_9MICO</name>
<accession>A0A543PKK4</accession>
<dbReference type="AlphaFoldDB" id="A0A543PKK4"/>
<dbReference type="Proteomes" id="UP000320085">
    <property type="component" value="Unassembled WGS sequence"/>
</dbReference>
<comment type="cofactor">
    <cofactor evidence="1">
        <name>FAD</name>
        <dbReference type="ChEBI" id="CHEBI:57692"/>
    </cofactor>
</comment>
<dbReference type="InterPro" id="IPR003953">
    <property type="entry name" value="FAD-dep_OxRdtase_2_FAD-bd"/>
</dbReference>
<dbReference type="RefSeq" id="WP_141823942.1">
    <property type="nucleotide sequence ID" value="NZ_BAAAQC010000019.1"/>
</dbReference>
<reference evidence="6 7" key="1">
    <citation type="submission" date="2019-06" db="EMBL/GenBank/DDBJ databases">
        <title>Sequencing the genomes of 1000 actinobacteria strains.</title>
        <authorList>
            <person name="Klenk H.-P."/>
        </authorList>
    </citation>
    <scope>NUCLEOTIDE SEQUENCE [LARGE SCALE GENOMIC DNA]</scope>
    <source>
        <strain evidence="6 7">DSM 21776</strain>
    </source>
</reference>
<feature type="domain" description="FAD-dependent oxidoreductase 2 FAD-binding" evidence="5">
    <location>
        <begin position="10"/>
        <end position="532"/>
    </location>
</feature>
<keyword evidence="3" id="KW-0274">FAD</keyword>
<dbReference type="Pfam" id="PF00890">
    <property type="entry name" value="FAD_binding_2"/>
    <property type="match status" value="1"/>
</dbReference>
<gene>
    <name evidence="6" type="ORF">FHX52_3828</name>
</gene>
<dbReference type="GO" id="GO:0033765">
    <property type="term" value="F:steroid dehydrogenase activity, acting on the CH-CH group of donors"/>
    <property type="evidence" value="ECO:0007669"/>
    <property type="project" value="UniProtKB-ARBA"/>
</dbReference>
<dbReference type="PANTHER" id="PTHR43400">
    <property type="entry name" value="FUMARATE REDUCTASE"/>
    <property type="match status" value="1"/>
</dbReference>